<comment type="caution">
    <text evidence="2">The sequence shown here is derived from an EMBL/GenBank/DDBJ whole genome shotgun (WGS) entry which is preliminary data.</text>
</comment>
<reference evidence="2 3" key="1">
    <citation type="submission" date="2024-09" db="EMBL/GenBank/DDBJ databases">
        <authorList>
            <person name="Sun Q."/>
            <person name="Mori K."/>
        </authorList>
    </citation>
    <scope>NUCLEOTIDE SEQUENCE [LARGE SCALE GENOMIC DNA]</scope>
    <source>
        <strain evidence="2 3">KCTC 23279</strain>
    </source>
</reference>
<keyword evidence="1" id="KW-0732">Signal</keyword>
<evidence type="ECO:0000313" key="3">
    <source>
        <dbReference type="Proteomes" id="UP001589775"/>
    </source>
</evidence>
<sequence>MRLVIIAAIAAMLASQAKAADGPTFGRLYHTLKWSSLWYKCSVESDGQLLCTMTWSEVRRFSPDKTLKDEIAQGVQSLKTATPMKPEECENLERRLDDIRHLSRAPAGIAAEVKALDPRERRHLIQSWALAAKFCRHPSRQTMTKLVAQRFEQESRTCSFEAYQDYKRFKKVDESTWASTTGPDGICGGVHVARFERDPAAPEIWNYVEQRSITHPHLATPDLKCSDFKPSEQRYEWGSHDVLAGCDFIRFGFF</sequence>
<dbReference type="EMBL" id="JBHLWM010000011">
    <property type="protein sequence ID" value="MFC0243499.1"/>
    <property type="molecule type" value="Genomic_DNA"/>
</dbReference>
<gene>
    <name evidence="2" type="ORF">ACFFJ6_23650</name>
</gene>
<keyword evidence="3" id="KW-1185">Reference proteome</keyword>
<accession>A0ABV6EZ37</accession>
<name>A0ABV6EZ37_9BRAD</name>
<feature type="signal peptide" evidence="1">
    <location>
        <begin position="1"/>
        <end position="19"/>
    </location>
</feature>
<feature type="chain" id="PRO_5045612320" evidence="1">
    <location>
        <begin position="20"/>
        <end position="254"/>
    </location>
</feature>
<evidence type="ECO:0000313" key="2">
    <source>
        <dbReference type="EMBL" id="MFC0243499.1"/>
    </source>
</evidence>
<dbReference type="Proteomes" id="UP001589775">
    <property type="component" value="Unassembled WGS sequence"/>
</dbReference>
<protein>
    <submittedName>
        <fullName evidence="2">Uncharacterized protein</fullName>
    </submittedName>
</protein>
<dbReference type="RefSeq" id="WP_378392561.1">
    <property type="nucleotide sequence ID" value="NZ_JBHLWM010000011.1"/>
</dbReference>
<evidence type="ECO:0000256" key="1">
    <source>
        <dbReference type="SAM" id="SignalP"/>
    </source>
</evidence>
<organism evidence="2 3">
    <name type="scientific">Rhodopseudomonas telluris</name>
    <dbReference type="NCBI Taxonomy" id="644215"/>
    <lineage>
        <taxon>Bacteria</taxon>
        <taxon>Pseudomonadati</taxon>
        <taxon>Pseudomonadota</taxon>
        <taxon>Alphaproteobacteria</taxon>
        <taxon>Hyphomicrobiales</taxon>
        <taxon>Nitrobacteraceae</taxon>
        <taxon>Rhodopseudomonas</taxon>
    </lineage>
</organism>
<proteinExistence type="predicted"/>